<sequence>MVLMVSTPSSTSATSSHLQPSLAAEQVLAFVNTRANKLQPEQFPDAVTLERWLQEHQLMNPEDVLTDTDLQEALQLRAALVVVLLSHLEDPEAVAPEDLQQATAHLHHLARSHPLISLISDTEVSLVPARSGGSAALGRLLGLITELVLTGRWNRLKACRNDGCQNGFYDRTRNGAGTFCSQNPCGALMAMRAYRKRKQQTQQVPES</sequence>
<evidence type="ECO:0000313" key="3">
    <source>
        <dbReference type="Proteomes" id="UP000632222"/>
    </source>
</evidence>
<organism evidence="2 3">
    <name type="scientific">Deinococcus roseus</name>
    <dbReference type="NCBI Taxonomy" id="392414"/>
    <lineage>
        <taxon>Bacteria</taxon>
        <taxon>Thermotogati</taxon>
        <taxon>Deinococcota</taxon>
        <taxon>Deinococci</taxon>
        <taxon>Deinococcales</taxon>
        <taxon>Deinococcaceae</taxon>
        <taxon>Deinococcus</taxon>
    </lineage>
</organism>
<comment type="caution">
    <text evidence="2">The sequence shown here is derived from an EMBL/GenBank/DDBJ whole genome shotgun (WGS) entry which is preliminary data.</text>
</comment>
<protein>
    <recommendedName>
        <fullName evidence="1">Zinc finger CGNR domain-containing protein</fullName>
    </recommendedName>
</protein>
<dbReference type="PANTHER" id="PTHR35525:SF3">
    <property type="entry name" value="BLL6575 PROTEIN"/>
    <property type="match status" value="1"/>
</dbReference>
<name>A0ABQ2D2A3_9DEIO</name>
<dbReference type="InterPro" id="IPR010852">
    <property type="entry name" value="ABATE"/>
</dbReference>
<dbReference type="Pfam" id="PF11706">
    <property type="entry name" value="zf-CGNR"/>
    <property type="match status" value="1"/>
</dbReference>
<accession>A0ABQ2D2A3</accession>
<dbReference type="SUPFAM" id="SSF160904">
    <property type="entry name" value="Jann2411-like"/>
    <property type="match status" value="1"/>
</dbReference>
<dbReference type="PANTHER" id="PTHR35525">
    <property type="entry name" value="BLL6575 PROTEIN"/>
    <property type="match status" value="1"/>
</dbReference>
<dbReference type="InterPro" id="IPR023286">
    <property type="entry name" value="ABATE_dom_sf"/>
</dbReference>
<dbReference type="EMBL" id="BMOD01000009">
    <property type="protein sequence ID" value="GGJ39777.1"/>
    <property type="molecule type" value="Genomic_DNA"/>
</dbReference>
<keyword evidence="3" id="KW-1185">Reference proteome</keyword>
<dbReference type="InterPro" id="IPR021005">
    <property type="entry name" value="Znf_CGNR"/>
</dbReference>
<dbReference type="Proteomes" id="UP000632222">
    <property type="component" value="Unassembled WGS sequence"/>
</dbReference>
<dbReference type="Gene3D" id="1.10.3300.10">
    <property type="entry name" value="Jann2411-like domain"/>
    <property type="match status" value="1"/>
</dbReference>
<gene>
    <name evidence="2" type="ORF">GCM10008938_27260</name>
</gene>
<evidence type="ECO:0000313" key="2">
    <source>
        <dbReference type="EMBL" id="GGJ39777.1"/>
    </source>
</evidence>
<dbReference type="Pfam" id="PF07336">
    <property type="entry name" value="ABATE"/>
    <property type="match status" value="1"/>
</dbReference>
<feature type="domain" description="Zinc finger CGNR" evidence="1">
    <location>
        <begin position="155"/>
        <end position="198"/>
    </location>
</feature>
<evidence type="ECO:0000259" key="1">
    <source>
        <dbReference type="Pfam" id="PF11706"/>
    </source>
</evidence>
<proteinExistence type="predicted"/>
<reference evidence="3" key="1">
    <citation type="journal article" date="2019" name="Int. J. Syst. Evol. Microbiol.">
        <title>The Global Catalogue of Microorganisms (GCM) 10K type strain sequencing project: providing services to taxonomists for standard genome sequencing and annotation.</title>
        <authorList>
            <consortium name="The Broad Institute Genomics Platform"/>
            <consortium name="The Broad Institute Genome Sequencing Center for Infectious Disease"/>
            <person name="Wu L."/>
            <person name="Ma J."/>
        </authorList>
    </citation>
    <scope>NUCLEOTIDE SEQUENCE [LARGE SCALE GENOMIC DNA]</scope>
    <source>
        <strain evidence="3">JCM 14370</strain>
    </source>
</reference>